<dbReference type="AlphaFoldDB" id="A0A9J6F5C4"/>
<feature type="compositionally biased region" description="Polar residues" evidence="1">
    <location>
        <begin position="163"/>
        <end position="175"/>
    </location>
</feature>
<dbReference type="VEuPathDB" id="VectorBase:LOC119182873"/>
<name>A0A9J6F5C4_RHIMP</name>
<organism evidence="2 3">
    <name type="scientific">Rhipicephalus microplus</name>
    <name type="common">Cattle tick</name>
    <name type="synonym">Boophilus microplus</name>
    <dbReference type="NCBI Taxonomy" id="6941"/>
    <lineage>
        <taxon>Eukaryota</taxon>
        <taxon>Metazoa</taxon>
        <taxon>Ecdysozoa</taxon>
        <taxon>Arthropoda</taxon>
        <taxon>Chelicerata</taxon>
        <taxon>Arachnida</taxon>
        <taxon>Acari</taxon>
        <taxon>Parasitiformes</taxon>
        <taxon>Ixodida</taxon>
        <taxon>Ixodoidea</taxon>
        <taxon>Ixodidae</taxon>
        <taxon>Rhipicephalinae</taxon>
        <taxon>Rhipicephalus</taxon>
        <taxon>Boophilus</taxon>
    </lineage>
</organism>
<dbReference type="EMBL" id="JABSTU010000001">
    <property type="protein sequence ID" value="KAH8041429.1"/>
    <property type="molecule type" value="Genomic_DNA"/>
</dbReference>
<evidence type="ECO:0000256" key="1">
    <source>
        <dbReference type="SAM" id="MobiDB-lite"/>
    </source>
</evidence>
<dbReference type="SUPFAM" id="SSF103473">
    <property type="entry name" value="MFS general substrate transporter"/>
    <property type="match status" value="1"/>
</dbReference>
<reference evidence="2" key="1">
    <citation type="journal article" date="2020" name="Cell">
        <title>Large-Scale Comparative Analyses of Tick Genomes Elucidate Their Genetic Diversity and Vector Capacities.</title>
        <authorList>
            <consortium name="Tick Genome and Microbiome Consortium (TIGMIC)"/>
            <person name="Jia N."/>
            <person name="Wang J."/>
            <person name="Shi W."/>
            <person name="Du L."/>
            <person name="Sun Y."/>
            <person name="Zhan W."/>
            <person name="Jiang J.F."/>
            <person name="Wang Q."/>
            <person name="Zhang B."/>
            <person name="Ji P."/>
            <person name="Bell-Sakyi L."/>
            <person name="Cui X.M."/>
            <person name="Yuan T.T."/>
            <person name="Jiang B.G."/>
            <person name="Yang W.F."/>
            <person name="Lam T.T."/>
            <person name="Chang Q.C."/>
            <person name="Ding S.J."/>
            <person name="Wang X.J."/>
            <person name="Zhu J.G."/>
            <person name="Ruan X.D."/>
            <person name="Zhao L."/>
            <person name="Wei J.T."/>
            <person name="Ye R.Z."/>
            <person name="Que T.C."/>
            <person name="Du C.H."/>
            <person name="Zhou Y.H."/>
            <person name="Cheng J.X."/>
            <person name="Dai P.F."/>
            <person name="Guo W.B."/>
            <person name="Han X.H."/>
            <person name="Huang E.J."/>
            <person name="Li L.F."/>
            <person name="Wei W."/>
            <person name="Gao Y.C."/>
            <person name="Liu J.Z."/>
            <person name="Shao H.Z."/>
            <person name="Wang X."/>
            <person name="Wang C.C."/>
            <person name="Yang T.C."/>
            <person name="Huo Q.B."/>
            <person name="Li W."/>
            <person name="Chen H.Y."/>
            <person name="Chen S.E."/>
            <person name="Zhou L.G."/>
            <person name="Ni X.B."/>
            <person name="Tian J.H."/>
            <person name="Sheng Y."/>
            <person name="Liu T."/>
            <person name="Pan Y.S."/>
            <person name="Xia L.Y."/>
            <person name="Li J."/>
            <person name="Zhao F."/>
            <person name="Cao W.C."/>
        </authorList>
    </citation>
    <scope>NUCLEOTIDE SEQUENCE</scope>
    <source>
        <strain evidence="2">Rmic-2018</strain>
    </source>
</reference>
<comment type="caution">
    <text evidence="2">The sequence shown here is derived from an EMBL/GenBank/DDBJ whole genome shotgun (WGS) entry which is preliminary data.</text>
</comment>
<evidence type="ECO:0000313" key="2">
    <source>
        <dbReference type="EMBL" id="KAH8041429.1"/>
    </source>
</evidence>
<feature type="region of interest" description="Disordered" evidence="1">
    <location>
        <begin position="138"/>
        <end position="175"/>
    </location>
</feature>
<dbReference type="InterPro" id="IPR036259">
    <property type="entry name" value="MFS_trans_sf"/>
</dbReference>
<dbReference type="Gene3D" id="1.20.1250.20">
    <property type="entry name" value="MFS general substrate transporter like domains"/>
    <property type="match status" value="1"/>
</dbReference>
<dbReference type="Proteomes" id="UP000821866">
    <property type="component" value="Chromosome 1"/>
</dbReference>
<evidence type="ECO:0000313" key="3">
    <source>
        <dbReference type="Proteomes" id="UP000821866"/>
    </source>
</evidence>
<protein>
    <submittedName>
        <fullName evidence="2">Uncharacterized protein</fullName>
    </submittedName>
</protein>
<sequence>MESIPPEFGLGKVSKACVTSDAAELTPLRGHGVEFGSVCTFHWACAFCSVTFFERVRAGFSFGEMAWFYGTLTLANGLVLYYFMPETKHLPLESILLDECPIEDMLGRRRSITLGSLSRGKRPTFPSVGYALGVSLPSSGPHVKSDSTSFEVPSPFKSDRSPGVTQEQPPSTHFY</sequence>
<reference evidence="2" key="2">
    <citation type="submission" date="2021-09" db="EMBL/GenBank/DDBJ databases">
        <authorList>
            <person name="Jia N."/>
            <person name="Wang J."/>
            <person name="Shi W."/>
            <person name="Du L."/>
            <person name="Sun Y."/>
            <person name="Zhan W."/>
            <person name="Jiang J."/>
            <person name="Wang Q."/>
            <person name="Zhang B."/>
            <person name="Ji P."/>
            <person name="Sakyi L.B."/>
            <person name="Cui X."/>
            <person name="Yuan T."/>
            <person name="Jiang B."/>
            <person name="Yang W."/>
            <person name="Lam T.T.-Y."/>
            <person name="Chang Q."/>
            <person name="Ding S."/>
            <person name="Wang X."/>
            <person name="Zhu J."/>
            <person name="Ruan X."/>
            <person name="Zhao L."/>
            <person name="Wei J."/>
            <person name="Que T."/>
            <person name="Du C."/>
            <person name="Cheng J."/>
            <person name="Dai P."/>
            <person name="Han X."/>
            <person name="Huang E."/>
            <person name="Gao Y."/>
            <person name="Liu J."/>
            <person name="Shao H."/>
            <person name="Ye R."/>
            <person name="Li L."/>
            <person name="Wei W."/>
            <person name="Wang X."/>
            <person name="Wang C."/>
            <person name="Huo Q."/>
            <person name="Li W."/>
            <person name="Guo W."/>
            <person name="Chen H."/>
            <person name="Chen S."/>
            <person name="Zhou L."/>
            <person name="Zhou L."/>
            <person name="Ni X."/>
            <person name="Tian J."/>
            <person name="Zhou Y."/>
            <person name="Sheng Y."/>
            <person name="Liu T."/>
            <person name="Pan Y."/>
            <person name="Xia L."/>
            <person name="Li J."/>
            <person name="Zhao F."/>
            <person name="Cao W."/>
        </authorList>
    </citation>
    <scope>NUCLEOTIDE SEQUENCE</scope>
    <source>
        <strain evidence="2">Rmic-2018</strain>
        <tissue evidence="2">Larvae</tissue>
    </source>
</reference>
<keyword evidence="3" id="KW-1185">Reference proteome</keyword>
<accession>A0A9J6F5C4</accession>
<gene>
    <name evidence="2" type="ORF">HPB51_015487</name>
</gene>
<proteinExistence type="predicted"/>